<dbReference type="GO" id="GO:0005813">
    <property type="term" value="C:centrosome"/>
    <property type="evidence" value="ECO:0007669"/>
    <property type="project" value="InterPro"/>
</dbReference>
<keyword evidence="1" id="KW-0175">Coiled coil</keyword>
<feature type="region of interest" description="Disordered" evidence="2">
    <location>
        <begin position="401"/>
        <end position="420"/>
    </location>
</feature>
<feature type="region of interest" description="Disordered" evidence="2">
    <location>
        <begin position="1"/>
        <end position="29"/>
    </location>
</feature>
<feature type="region of interest" description="Disordered" evidence="2">
    <location>
        <begin position="281"/>
        <end position="324"/>
    </location>
</feature>
<feature type="coiled-coil region" evidence="1">
    <location>
        <begin position="627"/>
        <end position="654"/>
    </location>
</feature>
<evidence type="ECO:0000313" key="3">
    <source>
        <dbReference type="EMBL" id="AFO95198.1"/>
    </source>
</evidence>
<dbReference type="AlphaFoldDB" id="V9KAK4"/>
<dbReference type="PANTHER" id="PTHR22545:SF0">
    <property type="entry name" value="CENTROSOMAL PROTEIN OF 95 KDA"/>
    <property type="match status" value="1"/>
</dbReference>
<dbReference type="PANTHER" id="PTHR22545">
    <property type="entry name" value="CENTROSOMAL PROTEIN OF 95 KDA"/>
    <property type="match status" value="1"/>
</dbReference>
<name>V9KAK4_CALMI</name>
<feature type="coiled-coil region" evidence="1">
    <location>
        <begin position="349"/>
        <end position="380"/>
    </location>
</feature>
<feature type="compositionally biased region" description="Low complexity" evidence="2">
    <location>
        <begin position="294"/>
        <end position="307"/>
    </location>
</feature>
<sequence>MQIQGRSATFVTPRNLSTRPNALQLGEPIRSAIPLQSPYRLAEHRTAAEAPTLPEPRQQRESPTSMVSHSNQPSSHRGSPRLAGRQNADTSTVCNFLERSANVPANGIPSRLSPDLMQEGSQQDYESAVHGIERQQVIRSPTRNATKRVAFQIEPDIKFMTAQSNAERCDAEEGRSIDQYKVSRTLGSERSFRSDPETSLLDHNHHIDAFENTPLSHRRAKNLLAEQELHEFSEKLSRRLNQLDLILKQALGEKYEASNLKDEDKLSQHSDSITEYRRVQRLPVTPHLKKPSRARSLSPSPPRSSVRAECEDAVNGETSGGQLRRIHKDLQQELDLQKMKVKMVSQLYMEELEDYKTKERSQLSEEKEKAKKTEREYKENIFKEALRTPHARRVYCAKGMPRKPKHNQWSPGGAVTPRKATPMKIKDNDLLPLLLDEFPYLQISPHTMNRMWKQQFRQIEQLTRSTGEQNRTQTKLQSEIEDAQRKHDLLVQIIKKEREHNQRLKDFKERVQQQKFAQNKVKEQRQQVARAKKYYSDYHVQLRAKMMRAKTREERVFKNLFEEGLELQKHRLHELKMYAKEKREEQKKRQREELESMENYYKDQFLMLAETVAQERHKVQIRETAQTKALQKMKKELRVKMEKEIRELQAMITQDDDDAYFRELEAERQQRRVQMASFQFSKTQSF</sequence>
<feature type="region of interest" description="Disordered" evidence="2">
    <location>
        <begin position="48"/>
        <end position="88"/>
    </location>
</feature>
<organism evidence="3">
    <name type="scientific">Callorhinchus milii</name>
    <name type="common">Ghost shark</name>
    <dbReference type="NCBI Taxonomy" id="7868"/>
    <lineage>
        <taxon>Eukaryota</taxon>
        <taxon>Metazoa</taxon>
        <taxon>Chordata</taxon>
        <taxon>Craniata</taxon>
        <taxon>Vertebrata</taxon>
        <taxon>Chondrichthyes</taxon>
        <taxon>Holocephali</taxon>
        <taxon>Chimaeriformes</taxon>
        <taxon>Callorhinchidae</taxon>
        <taxon>Callorhinchus</taxon>
    </lineage>
</organism>
<evidence type="ECO:0000256" key="2">
    <source>
        <dbReference type="SAM" id="MobiDB-lite"/>
    </source>
</evidence>
<evidence type="ECO:0000256" key="1">
    <source>
        <dbReference type="SAM" id="Coils"/>
    </source>
</evidence>
<dbReference type="EMBL" id="JW862681">
    <property type="protein sequence ID" value="AFO95198.1"/>
    <property type="molecule type" value="mRNA"/>
</dbReference>
<protein>
    <submittedName>
        <fullName evidence="3">Centrosomal protein 95kDa</fullName>
    </submittedName>
</protein>
<accession>V9KAK4</accession>
<reference evidence="3" key="1">
    <citation type="journal article" date="2014" name="Nature">
        <title>Elephant shark genome provides unique insights into gnathostome evolution.</title>
        <authorList>
            <consortium name="International Elephant Shark Genome Sequencing Consortium"/>
            <person name="Venkatesh B."/>
            <person name="Lee A.P."/>
            <person name="Ravi V."/>
            <person name="Maurya A.K."/>
            <person name="Lian M.M."/>
            <person name="Swann J.B."/>
            <person name="Ohta Y."/>
            <person name="Flajnik M.F."/>
            <person name="Sutoh Y."/>
            <person name="Kasahara M."/>
            <person name="Hoon S."/>
            <person name="Gangu V."/>
            <person name="Roy S.W."/>
            <person name="Irimia M."/>
            <person name="Korzh V."/>
            <person name="Kondrychyn I."/>
            <person name="Lim Z.W."/>
            <person name="Tay B.H."/>
            <person name="Tohari S."/>
            <person name="Kong K.W."/>
            <person name="Ho S."/>
            <person name="Lorente-Galdos B."/>
            <person name="Quilez J."/>
            <person name="Marques-Bonet T."/>
            <person name="Raney B.J."/>
            <person name="Ingham P.W."/>
            <person name="Tay A."/>
            <person name="Hillier L.W."/>
            <person name="Minx P."/>
            <person name="Boehm T."/>
            <person name="Wilson R.K."/>
            <person name="Brenner S."/>
            <person name="Warren W.C."/>
        </authorList>
    </citation>
    <scope>NUCLEOTIDE SEQUENCE</scope>
    <source>
        <tissue evidence="3">Liver</tissue>
    </source>
</reference>
<dbReference type="GO" id="GO:0000922">
    <property type="term" value="C:spindle pole"/>
    <property type="evidence" value="ECO:0007669"/>
    <property type="project" value="InterPro"/>
</dbReference>
<dbReference type="InterPro" id="IPR026619">
    <property type="entry name" value="CEP95"/>
</dbReference>
<feature type="compositionally biased region" description="Polar residues" evidence="2">
    <location>
        <begin position="1"/>
        <end position="21"/>
    </location>
</feature>
<feature type="compositionally biased region" description="Polar residues" evidence="2">
    <location>
        <begin position="61"/>
        <end position="77"/>
    </location>
</feature>
<proteinExistence type="evidence at transcript level"/>